<dbReference type="EMBL" id="KI632289">
    <property type="protein sequence ID" value="EYU19872.1"/>
    <property type="molecule type" value="Genomic_DNA"/>
</dbReference>
<evidence type="ECO:0000256" key="2">
    <source>
        <dbReference type="ARBA" id="ARBA00022704"/>
    </source>
</evidence>
<sequence length="172" mass="19175">MDCGISGEGVKSLELSGMESREERSETKKKKRRRLWINGMRVSDRNPRNVYPVTGHFSEGGFMYDYSRGSGREFPGEVKRFADLAIASYNESNPMKYSVVEIIRASKMLCAGFFYRIKFTAKLPDQNDADALTFRARIYDGITRVKVKSIRVVGAPATAPITGAPAVSPDCC</sequence>
<protein>
    <recommendedName>
        <fullName evidence="3">Cystatin domain-containing protein</fullName>
    </recommendedName>
</protein>
<proteinExistence type="predicted"/>
<gene>
    <name evidence="4" type="ORF">MIMGU_mgv1a014956mg</name>
</gene>
<keyword evidence="1" id="KW-0646">Protease inhibitor</keyword>
<evidence type="ECO:0000313" key="4">
    <source>
        <dbReference type="EMBL" id="EYU19872.1"/>
    </source>
</evidence>
<name>A0A022PU33_ERYGU</name>
<dbReference type="InterPro" id="IPR000010">
    <property type="entry name" value="Cystatin_dom"/>
</dbReference>
<dbReference type="InterPro" id="IPR046350">
    <property type="entry name" value="Cystatin_sf"/>
</dbReference>
<evidence type="ECO:0000313" key="5">
    <source>
        <dbReference type="Proteomes" id="UP000030748"/>
    </source>
</evidence>
<dbReference type="Proteomes" id="UP000030748">
    <property type="component" value="Unassembled WGS sequence"/>
</dbReference>
<dbReference type="SUPFAM" id="SSF54403">
    <property type="entry name" value="Cystatin/monellin"/>
    <property type="match status" value="1"/>
</dbReference>
<reference evidence="4 5" key="1">
    <citation type="journal article" date="2013" name="Proc. Natl. Acad. Sci. U.S.A.">
        <title>Fine-scale variation in meiotic recombination in Mimulus inferred from population shotgun sequencing.</title>
        <authorList>
            <person name="Hellsten U."/>
            <person name="Wright K.M."/>
            <person name="Jenkins J."/>
            <person name="Shu S."/>
            <person name="Yuan Y."/>
            <person name="Wessler S.R."/>
            <person name="Schmutz J."/>
            <person name="Willis J.H."/>
            <person name="Rokhsar D.S."/>
        </authorList>
    </citation>
    <scope>NUCLEOTIDE SEQUENCE [LARGE SCALE GENOMIC DNA]</scope>
    <source>
        <strain evidence="5">cv. DUN x IM62</strain>
    </source>
</reference>
<evidence type="ECO:0000259" key="3">
    <source>
        <dbReference type="Pfam" id="PF00031"/>
    </source>
</evidence>
<evidence type="ECO:0000256" key="1">
    <source>
        <dbReference type="ARBA" id="ARBA00022690"/>
    </source>
</evidence>
<dbReference type="KEGG" id="egt:105977414"/>
<dbReference type="PhylomeDB" id="A0A022PU33"/>
<dbReference type="Gene3D" id="3.10.450.10">
    <property type="match status" value="1"/>
</dbReference>
<dbReference type="AlphaFoldDB" id="A0A022PU33"/>
<feature type="domain" description="Cystatin" evidence="3">
    <location>
        <begin position="77"/>
        <end position="122"/>
    </location>
</feature>
<dbReference type="GO" id="GO:0004869">
    <property type="term" value="F:cysteine-type endopeptidase inhibitor activity"/>
    <property type="evidence" value="ECO:0007669"/>
    <property type="project" value="UniProtKB-KW"/>
</dbReference>
<accession>A0A022PU33</accession>
<dbReference type="CDD" id="cd00042">
    <property type="entry name" value="CY"/>
    <property type="match status" value="1"/>
</dbReference>
<keyword evidence="5" id="KW-1185">Reference proteome</keyword>
<dbReference type="Pfam" id="PF00031">
    <property type="entry name" value="Cystatin"/>
    <property type="match status" value="1"/>
</dbReference>
<organism evidence="4 5">
    <name type="scientific">Erythranthe guttata</name>
    <name type="common">Yellow monkey flower</name>
    <name type="synonym">Mimulus guttatus</name>
    <dbReference type="NCBI Taxonomy" id="4155"/>
    <lineage>
        <taxon>Eukaryota</taxon>
        <taxon>Viridiplantae</taxon>
        <taxon>Streptophyta</taxon>
        <taxon>Embryophyta</taxon>
        <taxon>Tracheophyta</taxon>
        <taxon>Spermatophyta</taxon>
        <taxon>Magnoliopsida</taxon>
        <taxon>eudicotyledons</taxon>
        <taxon>Gunneridae</taxon>
        <taxon>Pentapetalae</taxon>
        <taxon>asterids</taxon>
        <taxon>lamiids</taxon>
        <taxon>Lamiales</taxon>
        <taxon>Phrymaceae</taxon>
        <taxon>Erythranthe</taxon>
    </lineage>
</organism>
<keyword evidence="2" id="KW-0789">Thiol protease inhibitor</keyword>